<dbReference type="AlphaFoldDB" id="A0AAN6EVZ1"/>
<feature type="region of interest" description="Disordered" evidence="1">
    <location>
        <begin position="816"/>
        <end position="881"/>
    </location>
</feature>
<feature type="region of interest" description="Disordered" evidence="1">
    <location>
        <begin position="691"/>
        <end position="738"/>
    </location>
</feature>
<feature type="compositionally biased region" description="Polar residues" evidence="1">
    <location>
        <begin position="196"/>
        <end position="209"/>
    </location>
</feature>
<feature type="compositionally biased region" description="Polar residues" evidence="1">
    <location>
        <begin position="518"/>
        <end position="536"/>
    </location>
</feature>
<dbReference type="EMBL" id="JAJGCB010000006">
    <property type="protein sequence ID" value="KAJ8992044.1"/>
    <property type="molecule type" value="Genomic_DNA"/>
</dbReference>
<reference evidence="2" key="1">
    <citation type="submission" date="2023-01" db="EMBL/GenBank/DDBJ databases">
        <title>Exophiala dermititidis isolated from Cystic Fibrosis Patient.</title>
        <authorList>
            <person name="Kurbessoian T."/>
            <person name="Crocker A."/>
            <person name="Murante D."/>
            <person name="Hogan D.A."/>
            <person name="Stajich J.E."/>
        </authorList>
    </citation>
    <scope>NUCLEOTIDE SEQUENCE</scope>
    <source>
        <strain evidence="2">Ex8</strain>
    </source>
</reference>
<accession>A0AAN6EVZ1</accession>
<feature type="compositionally biased region" description="Polar residues" evidence="1">
    <location>
        <begin position="595"/>
        <end position="608"/>
    </location>
</feature>
<feature type="region of interest" description="Disordered" evidence="1">
    <location>
        <begin position="503"/>
        <end position="631"/>
    </location>
</feature>
<evidence type="ECO:0000313" key="3">
    <source>
        <dbReference type="Proteomes" id="UP001161757"/>
    </source>
</evidence>
<dbReference type="Proteomes" id="UP001161757">
    <property type="component" value="Unassembled WGS sequence"/>
</dbReference>
<feature type="compositionally biased region" description="Low complexity" evidence="1">
    <location>
        <begin position="424"/>
        <end position="436"/>
    </location>
</feature>
<feature type="compositionally biased region" description="Low complexity" evidence="1">
    <location>
        <begin position="33"/>
        <end position="44"/>
    </location>
</feature>
<feature type="compositionally biased region" description="Acidic residues" evidence="1">
    <location>
        <begin position="221"/>
        <end position="234"/>
    </location>
</feature>
<feature type="compositionally biased region" description="Low complexity" evidence="1">
    <location>
        <begin position="713"/>
        <end position="722"/>
    </location>
</feature>
<gene>
    <name evidence="2" type="ORF">HRR80_003941</name>
</gene>
<feature type="compositionally biased region" description="Polar residues" evidence="1">
    <location>
        <begin position="403"/>
        <end position="413"/>
    </location>
</feature>
<feature type="compositionally biased region" description="Polar residues" evidence="1">
    <location>
        <begin position="146"/>
        <end position="178"/>
    </location>
</feature>
<sequence>MRFGRRKSSAAAGECGINEYDARRRNRLSKPLTKTISTSISATSLQEPVAQCKNASKREPPPGGPLSSHPSNPALRRHIRSEIFDEETPSLVQSSKSDSTAGVVHTDSQPDSNIARSKGPAEQEQPPSSPKEPRKRKSFVLRAVSTRRSTSLGRRASYHQSLLQNGDTASGSTPTSSLDRVVDSPAIPPSRRASFTPGTATRKASTTLAKQEIPEQRTAEDSEDVNIVDTDDVDWQPPPPRMAGRAETPADLDYSHLGSLRLGSLQIVNGRASPAFSEMSKLSKQILAVPQPQRDVSSEYGEAEEDLGQVDMSNGKRPSRANPSERSEQRVFSWEGNDDNTCAGRPIKDVVTILNEDKLIKDDGRASLMAQEYIAELPASPFSAFKSGSLSGSLRRSASEQSLHDSSFSSLQKSPVLERFPGNSSPTSFESRSPSPTGSVICRSRMNPGSERILRAFGPNDVDVDDHTLEDMMSWYSPFVSGISPGDTSQSILEPQAQPCQGYTASSATLHPPHPIQKSDSGYSSTNSLRSLSTAKPPSPVRGPPTHGVSPVSDRRSPQPGDRSYLAEARPPLLKSRQTEPSVPTSAPLRPAAVSANTTPAIPTSDTASVKPDKVRKKLQKKRRQSQPSISISRVHSFEADAIPRVPSDAEENLRIRSKEVPELEKTYISYGDMGLHDSVSSMDLRNIEVRFPSPAPDQSSQVRRPRSRSRPRSWMPRPISRSKLDERSSRRNSSLDQTETMMLVKEFGAAYSMYGGPYDLVHENIVYGHSMGHNTGVSALPRPRPMMDDKTAAEFARRRSRSIQERESILADRRSGFNDRGGIPGKNLRPASFANDAPPITPEMLQKAYRTSSEQRQASIGGGFSPEPPPPPPHSPRPAYVDYEEDYANFAVAPPPPSHSPRPMDIMPDPWATQSAYWASHTQSSAELCQSQGWESQTYEEYRLAVEDEPLYPEIPPRSQEWERSPAPAQHYFSSEPQGYNGFDGNGHVDGQDYSYFEYPYEYPAHNGSRYDRDSQQVLALQEIPQPRGRAVRPYAPGANRPLPLPRASGMVSPRPHSRAGSAHSFASSLAEELHPDNLERPCPPPEFGRYSGGMGWEYEHGKGFGGSVGTRSVSGRAEAMRKSVAMRASFGVDLSDVPVMMAVVRG</sequence>
<feature type="region of interest" description="Disordered" evidence="1">
    <location>
        <begin position="403"/>
        <end position="444"/>
    </location>
</feature>
<protein>
    <submittedName>
        <fullName evidence="2">Uncharacterized protein</fullName>
    </submittedName>
</protein>
<evidence type="ECO:0000313" key="2">
    <source>
        <dbReference type="EMBL" id="KAJ8992044.1"/>
    </source>
</evidence>
<evidence type="ECO:0000256" key="1">
    <source>
        <dbReference type="SAM" id="MobiDB-lite"/>
    </source>
</evidence>
<organism evidence="2 3">
    <name type="scientific">Exophiala dermatitidis</name>
    <name type="common">Black yeast-like fungus</name>
    <name type="synonym">Wangiella dermatitidis</name>
    <dbReference type="NCBI Taxonomy" id="5970"/>
    <lineage>
        <taxon>Eukaryota</taxon>
        <taxon>Fungi</taxon>
        <taxon>Dikarya</taxon>
        <taxon>Ascomycota</taxon>
        <taxon>Pezizomycotina</taxon>
        <taxon>Eurotiomycetes</taxon>
        <taxon>Chaetothyriomycetidae</taxon>
        <taxon>Chaetothyriales</taxon>
        <taxon>Herpotrichiellaceae</taxon>
        <taxon>Exophiala</taxon>
    </lineage>
</organism>
<feature type="compositionally biased region" description="Basic residues" evidence="1">
    <location>
        <begin position="614"/>
        <end position="625"/>
    </location>
</feature>
<feature type="region of interest" description="Disordered" evidence="1">
    <location>
        <begin position="1031"/>
        <end position="1069"/>
    </location>
</feature>
<feature type="compositionally biased region" description="Polar residues" evidence="1">
    <location>
        <begin position="850"/>
        <end position="859"/>
    </location>
</feature>
<feature type="region of interest" description="Disordered" evidence="1">
    <location>
        <begin position="289"/>
        <end position="337"/>
    </location>
</feature>
<name>A0AAN6EVZ1_EXODE</name>
<feature type="region of interest" description="Disordered" evidence="1">
    <location>
        <begin position="1"/>
        <end position="247"/>
    </location>
</feature>
<comment type="caution">
    <text evidence="2">The sequence shown here is derived from an EMBL/GenBank/DDBJ whole genome shotgun (WGS) entry which is preliminary data.</text>
</comment>
<feature type="compositionally biased region" description="Pro residues" evidence="1">
    <location>
        <begin position="867"/>
        <end position="877"/>
    </location>
</feature>
<proteinExistence type="predicted"/>
<feature type="compositionally biased region" description="Polar residues" evidence="1">
    <location>
        <begin position="90"/>
        <end position="115"/>
    </location>
</feature>